<evidence type="ECO:0000313" key="1">
    <source>
        <dbReference type="EMBL" id="CAG5092241.1"/>
    </source>
</evidence>
<evidence type="ECO:0000313" key="2">
    <source>
        <dbReference type="Proteomes" id="UP000681526"/>
    </source>
</evidence>
<dbReference type="RefSeq" id="WP_244860672.1">
    <property type="nucleotide sequence ID" value="NZ_CAJRAY010000091.1"/>
</dbReference>
<reference evidence="1 2" key="1">
    <citation type="submission" date="2021-04" db="EMBL/GenBank/DDBJ databases">
        <authorList>
            <person name="Rakotoarivonina H."/>
        </authorList>
    </citation>
    <scope>NUCLEOTIDE SEQUENCE [LARGE SCALE GENOMIC DNA]</scope>
    <source>
        <strain evidence="1 2">XE</strain>
    </source>
</reference>
<accession>A0ABM8V8F9</accession>
<sequence>MLLMLAEDFDSVEDRIRLLLATGDGEREPDECRRLIRSYIDAHSDRNGFVSRWDAGDAVEGAHMVIDKALAAVEDGAWPYGLEMLLLVIEEMIELLQSADDSDGDIGAVIKRSLESIGGIVRERRRIPPEERAGMFRRLLEETRNPVYEGWSEWQIDLLEAANELIESDEMTREWEDAAESLLARNSDGEWFREFAERQIAMMRYRRLLERHGEERALEFAYEHLQFPDLREIAIRAALDRGKTSEAIRLLEDGEERDQRWPGHVFRWKKLRYEAYVRSGQIESQRELAKELIAGGEVSYYHSVKATFADEGEWSAYLRDLLDALEQGSWRAQEAYEQILLEEGLYERLLKHVRKSPSRIESFHSVLMPHHPEEVKALFESRIKSLAQYAANRKEYAHVCRVIRMLAKAGGREEAQAITRKLMEQYARKPAFRDELGKIWR</sequence>
<dbReference type="Proteomes" id="UP000681526">
    <property type="component" value="Unassembled WGS sequence"/>
</dbReference>
<proteinExistence type="predicted"/>
<gene>
    <name evidence="1" type="primary">txxe 2641</name>
    <name evidence="1" type="ORF">TXXE_17910</name>
</gene>
<dbReference type="EMBL" id="CAJRAY010000091">
    <property type="protein sequence ID" value="CAG5092241.1"/>
    <property type="molecule type" value="Genomic_DNA"/>
</dbReference>
<keyword evidence="2" id="KW-1185">Reference proteome</keyword>
<organism evidence="1 2">
    <name type="scientific">Thermobacillus xylanilyticus</name>
    <dbReference type="NCBI Taxonomy" id="76633"/>
    <lineage>
        <taxon>Bacteria</taxon>
        <taxon>Bacillati</taxon>
        <taxon>Bacillota</taxon>
        <taxon>Bacilli</taxon>
        <taxon>Bacillales</taxon>
        <taxon>Paenibacillaceae</taxon>
        <taxon>Thermobacillus</taxon>
    </lineage>
</organism>
<name>A0ABM8V8F9_THEXY</name>
<comment type="caution">
    <text evidence="1">The sequence shown here is derived from an EMBL/GenBank/DDBJ whole genome shotgun (WGS) entry which is preliminary data.</text>
</comment>
<protein>
    <submittedName>
        <fullName evidence="1">Zinc finger SWIM domain protein</fullName>
    </submittedName>
</protein>